<dbReference type="InterPro" id="IPR012337">
    <property type="entry name" value="RNaseH-like_sf"/>
</dbReference>
<dbReference type="GO" id="GO:0008408">
    <property type="term" value="F:3'-5' exonuclease activity"/>
    <property type="evidence" value="ECO:0007669"/>
    <property type="project" value="InterPro"/>
</dbReference>
<protein>
    <submittedName>
        <fullName evidence="5">3'-5' exonuclease-like</fullName>
    </submittedName>
</protein>
<dbReference type="GeneID" id="127745501"/>
<dbReference type="GO" id="GO:0005634">
    <property type="term" value="C:nucleus"/>
    <property type="evidence" value="ECO:0007669"/>
    <property type="project" value="TreeGrafter"/>
</dbReference>
<sequence>MSGSSSPSSSSSILTDKATIVEQWIQDINAIYEANSSVIVGIDVERGLVSGIGSKSATLHLCIDNKCLILQLLHIDNLPLSLKYFLTNPNFFFVGFGVDRVISMIKTDYGLKCGVHADIMELAKEKWPYQYNIRSGLKDLAINVVGLKMKKPKLVSLSNWEVRVLSVEQVEYGCIHAYVSYKIGHKLLMDD</sequence>
<accession>A0A9C6TS28</accession>
<dbReference type="GO" id="GO:0003676">
    <property type="term" value="F:nucleic acid binding"/>
    <property type="evidence" value="ECO:0007669"/>
    <property type="project" value="InterPro"/>
</dbReference>
<dbReference type="InterPro" id="IPR002562">
    <property type="entry name" value="3'-5'_exonuclease_dom"/>
</dbReference>
<dbReference type="GO" id="GO:0005737">
    <property type="term" value="C:cytoplasm"/>
    <property type="evidence" value="ECO:0007669"/>
    <property type="project" value="TreeGrafter"/>
</dbReference>
<dbReference type="RefSeq" id="XP_052114233.1">
    <property type="nucleotide sequence ID" value="XM_052258273.1"/>
</dbReference>
<evidence type="ECO:0000256" key="2">
    <source>
        <dbReference type="ARBA" id="ARBA00022801"/>
    </source>
</evidence>
<dbReference type="SUPFAM" id="SSF53098">
    <property type="entry name" value="Ribonuclease H-like"/>
    <property type="match status" value="1"/>
</dbReference>
<dbReference type="AlphaFoldDB" id="A0A9C6TS28"/>
<feature type="domain" description="3'-5' exonuclease" evidence="3">
    <location>
        <begin position="29"/>
        <end position="187"/>
    </location>
</feature>
<dbReference type="PANTHER" id="PTHR13620:SF121">
    <property type="entry name" value="EMB|CAB82946.1-RELATED"/>
    <property type="match status" value="1"/>
</dbReference>
<gene>
    <name evidence="5" type="primary">LOC127745501</name>
</gene>
<evidence type="ECO:0000313" key="4">
    <source>
        <dbReference type="Proteomes" id="UP000515211"/>
    </source>
</evidence>
<dbReference type="KEGG" id="adu:127745501"/>
<dbReference type="Gene3D" id="3.30.420.10">
    <property type="entry name" value="Ribonuclease H-like superfamily/Ribonuclease H"/>
    <property type="match status" value="1"/>
</dbReference>
<dbReference type="PANTHER" id="PTHR13620">
    <property type="entry name" value="3-5 EXONUCLEASE"/>
    <property type="match status" value="1"/>
</dbReference>
<evidence type="ECO:0000256" key="1">
    <source>
        <dbReference type="ARBA" id="ARBA00022722"/>
    </source>
</evidence>
<dbReference type="Proteomes" id="UP000515211">
    <property type="component" value="Chromosome 3"/>
</dbReference>
<evidence type="ECO:0000313" key="5">
    <source>
        <dbReference type="RefSeq" id="XP_052114233.1"/>
    </source>
</evidence>
<dbReference type="GO" id="GO:0006139">
    <property type="term" value="P:nucleobase-containing compound metabolic process"/>
    <property type="evidence" value="ECO:0007669"/>
    <property type="project" value="InterPro"/>
</dbReference>
<dbReference type="Pfam" id="PF01612">
    <property type="entry name" value="DNA_pol_A_exo1"/>
    <property type="match status" value="1"/>
</dbReference>
<keyword evidence="4" id="KW-1185">Reference proteome</keyword>
<name>A0A9C6TS28_ARADU</name>
<dbReference type="CDD" id="cd06141">
    <property type="entry name" value="WRN_exo"/>
    <property type="match status" value="1"/>
</dbReference>
<keyword evidence="1" id="KW-0540">Nuclease</keyword>
<evidence type="ECO:0000259" key="3">
    <source>
        <dbReference type="Pfam" id="PF01612"/>
    </source>
</evidence>
<reference evidence="4" key="1">
    <citation type="journal article" date="2016" name="Nat. Genet.">
        <title>The genome sequences of Arachis duranensis and Arachis ipaensis, the diploid ancestors of cultivated peanut.</title>
        <authorList>
            <person name="Bertioli D.J."/>
            <person name="Cannon S.B."/>
            <person name="Froenicke L."/>
            <person name="Huang G."/>
            <person name="Farmer A.D."/>
            <person name="Cannon E.K."/>
            <person name="Liu X."/>
            <person name="Gao D."/>
            <person name="Clevenger J."/>
            <person name="Dash S."/>
            <person name="Ren L."/>
            <person name="Moretzsohn M.C."/>
            <person name="Shirasawa K."/>
            <person name="Huang W."/>
            <person name="Vidigal B."/>
            <person name="Abernathy B."/>
            <person name="Chu Y."/>
            <person name="Niederhuth C.E."/>
            <person name="Umale P."/>
            <person name="Araujo A.C."/>
            <person name="Kozik A."/>
            <person name="Kim K.D."/>
            <person name="Burow M.D."/>
            <person name="Varshney R.K."/>
            <person name="Wang X."/>
            <person name="Zhang X."/>
            <person name="Barkley N."/>
            <person name="Guimaraes P.M."/>
            <person name="Isobe S."/>
            <person name="Guo B."/>
            <person name="Liao B."/>
            <person name="Stalker H.T."/>
            <person name="Schmitz R.J."/>
            <person name="Scheffler B.E."/>
            <person name="Leal-Bertioli S.C."/>
            <person name="Xun X."/>
            <person name="Jackson S.A."/>
            <person name="Michelmore R."/>
            <person name="Ozias-Akins P."/>
        </authorList>
    </citation>
    <scope>NUCLEOTIDE SEQUENCE [LARGE SCALE GENOMIC DNA]</scope>
    <source>
        <strain evidence="4">cv. V14167</strain>
    </source>
</reference>
<keyword evidence="2" id="KW-0378">Hydrolase</keyword>
<organism evidence="4 5">
    <name type="scientific">Arachis duranensis</name>
    <name type="common">Wild peanut</name>
    <dbReference type="NCBI Taxonomy" id="130453"/>
    <lineage>
        <taxon>Eukaryota</taxon>
        <taxon>Viridiplantae</taxon>
        <taxon>Streptophyta</taxon>
        <taxon>Embryophyta</taxon>
        <taxon>Tracheophyta</taxon>
        <taxon>Spermatophyta</taxon>
        <taxon>Magnoliopsida</taxon>
        <taxon>eudicotyledons</taxon>
        <taxon>Gunneridae</taxon>
        <taxon>Pentapetalae</taxon>
        <taxon>rosids</taxon>
        <taxon>fabids</taxon>
        <taxon>Fabales</taxon>
        <taxon>Fabaceae</taxon>
        <taxon>Papilionoideae</taxon>
        <taxon>50 kb inversion clade</taxon>
        <taxon>dalbergioids sensu lato</taxon>
        <taxon>Dalbergieae</taxon>
        <taxon>Pterocarpus clade</taxon>
        <taxon>Arachis</taxon>
    </lineage>
</organism>
<dbReference type="InterPro" id="IPR036397">
    <property type="entry name" value="RNaseH_sf"/>
</dbReference>
<reference evidence="5" key="2">
    <citation type="submission" date="2025-08" db="UniProtKB">
        <authorList>
            <consortium name="RefSeq"/>
        </authorList>
    </citation>
    <scope>IDENTIFICATION</scope>
    <source>
        <tissue evidence="5">Whole plant</tissue>
    </source>
</reference>
<dbReference type="InterPro" id="IPR051132">
    <property type="entry name" value="3-5_Exonuclease_domain"/>
</dbReference>
<proteinExistence type="predicted"/>